<organism evidence="4 5">
    <name type="scientific">Thalictrum thalictroides</name>
    <name type="common">Rue-anemone</name>
    <name type="synonym">Anemone thalictroides</name>
    <dbReference type="NCBI Taxonomy" id="46969"/>
    <lineage>
        <taxon>Eukaryota</taxon>
        <taxon>Viridiplantae</taxon>
        <taxon>Streptophyta</taxon>
        <taxon>Embryophyta</taxon>
        <taxon>Tracheophyta</taxon>
        <taxon>Spermatophyta</taxon>
        <taxon>Magnoliopsida</taxon>
        <taxon>Ranunculales</taxon>
        <taxon>Ranunculaceae</taxon>
        <taxon>Thalictroideae</taxon>
        <taxon>Thalictrum</taxon>
    </lineage>
</organism>
<gene>
    <name evidence="4" type="ORF">FRX31_003867</name>
</gene>
<keyword evidence="5" id="KW-1185">Reference proteome</keyword>
<evidence type="ECO:0000313" key="5">
    <source>
        <dbReference type="Proteomes" id="UP000554482"/>
    </source>
</evidence>
<protein>
    <submittedName>
        <fullName evidence="4">Calcium-binding protein</fullName>
    </submittedName>
</protein>
<dbReference type="Proteomes" id="UP000554482">
    <property type="component" value="Unassembled WGS sequence"/>
</dbReference>
<keyword evidence="2" id="KW-0106">Calcium</keyword>
<dbReference type="PANTHER" id="PTHR23050">
    <property type="entry name" value="CALCIUM BINDING PROTEIN"/>
    <property type="match status" value="1"/>
</dbReference>
<proteinExistence type="predicted"/>
<dbReference type="SUPFAM" id="SSF47473">
    <property type="entry name" value="EF-hand"/>
    <property type="match status" value="1"/>
</dbReference>
<dbReference type="CDD" id="cd00051">
    <property type="entry name" value="EFh"/>
    <property type="match status" value="2"/>
</dbReference>
<evidence type="ECO:0000256" key="1">
    <source>
        <dbReference type="ARBA" id="ARBA00022737"/>
    </source>
</evidence>
<name>A0A7J6XAA9_THATH</name>
<dbReference type="InterPro" id="IPR050145">
    <property type="entry name" value="Centrin_CML-like"/>
</dbReference>
<dbReference type="EMBL" id="JABWDY010002573">
    <property type="protein sequence ID" value="KAF5206549.1"/>
    <property type="molecule type" value="Genomic_DNA"/>
</dbReference>
<evidence type="ECO:0000256" key="2">
    <source>
        <dbReference type="ARBA" id="ARBA00022837"/>
    </source>
</evidence>
<comment type="caution">
    <text evidence="4">The sequence shown here is derived from an EMBL/GenBank/DDBJ whole genome shotgun (WGS) entry which is preliminary data.</text>
</comment>
<dbReference type="InterPro" id="IPR018247">
    <property type="entry name" value="EF_Hand_1_Ca_BS"/>
</dbReference>
<dbReference type="Pfam" id="PF13833">
    <property type="entry name" value="EF-hand_8"/>
    <property type="match status" value="1"/>
</dbReference>
<dbReference type="Pfam" id="PF13499">
    <property type="entry name" value="EF-hand_7"/>
    <property type="match status" value="1"/>
</dbReference>
<dbReference type="InterPro" id="IPR002048">
    <property type="entry name" value="EF_hand_dom"/>
</dbReference>
<dbReference type="GO" id="GO:0005509">
    <property type="term" value="F:calcium ion binding"/>
    <property type="evidence" value="ECO:0007669"/>
    <property type="project" value="InterPro"/>
</dbReference>
<accession>A0A7J6XAA9</accession>
<keyword evidence="1" id="KW-0677">Repeat</keyword>
<feature type="domain" description="EF-hand" evidence="3">
    <location>
        <begin position="38"/>
        <end position="73"/>
    </location>
</feature>
<feature type="domain" description="EF-hand" evidence="3">
    <location>
        <begin position="2"/>
        <end position="37"/>
    </location>
</feature>
<dbReference type="PROSITE" id="PS50222">
    <property type="entry name" value="EF_HAND_2"/>
    <property type="match status" value="3"/>
</dbReference>
<dbReference type="FunFam" id="1.10.238.10:FF:000001">
    <property type="entry name" value="Calmodulin 1"/>
    <property type="match status" value="1"/>
</dbReference>
<reference evidence="4 5" key="1">
    <citation type="submission" date="2020-06" db="EMBL/GenBank/DDBJ databases">
        <title>Transcriptomic and genomic resources for Thalictrum thalictroides and T. hernandezii: Facilitating candidate gene discovery in an emerging model plant lineage.</title>
        <authorList>
            <person name="Arias T."/>
            <person name="Riano-Pachon D.M."/>
            <person name="Di Stilio V.S."/>
        </authorList>
    </citation>
    <scope>NUCLEOTIDE SEQUENCE [LARGE SCALE GENOMIC DNA]</scope>
    <source>
        <strain evidence="5">cv. WT478/WT964</strain>
        <tissue evidence="4">Leaves</tissue>
    </source>
</reference>
<dbReference type="OrthoDB" id="26525at2759"/>
<dbReference type="InterPro" id="IPR011992">
    <property type="entry name" value="EF-hand-dom_pair"/>
</dbReference>
<dbReference type="PROSITE" id="PS00018">
    <property type="entry name" value="EF_HAND_1"/>
    <property type="match status" value="3"/>
</dbReference>
<evidence type="ECO:0000259" key="3">
    <source>
        <dbReference type="PROSITE" id="PS50222"/>
    </source>
</evidence>
<dbReference type="Gene3D" id="1.10.238.10">
    <property type="entry name" value="EF-hand"/>
    <property type="match status" value="2"/>
</dbReference>
<feature type="domain" description="EF-hand" evidence="3">
    <location>
        <begin position="113"/>
        <end position="143"/>
    </location>
</feature>
<dbReference type="SMART" id="SM00054">
    <property type="entry name" value="EFh"/>
    <property type="match status" value="3"/>
</dbReference>
<dbReference type="AlphaFoldDB" id="A0A7J6XAA9"/>
<sequence length="143" mass="16177">MFSYNEFECVFRHCDVDGDGKVSPKELQHCVKNVCGEISQQEVEEIVSSLDSDGDGLLGFEDFVGLVKGKLDDDDEGNIKDLKEAFSMYVMEGFEAITPLSLKRMLNRLGESRTIEECRVMIDHFDINGDGMLSLDEFMVMMQ</sequence>
<evidence type="ECO:0000313" key="4">
    <source>
        <dbReference type="EMBL" id="KAF5206549.1"/>
    </source>
</evidence>